<dbReference type="EMBL" id="BAABIE010000023">
    <property type="protein sequence ID" value="GAA4758405.1"/>
    <property type="molecule type" value="Genomic_DNA"/>
</dbReference>
<dbReference type="SUPFAM" id="SSF51735">
    <property type="entry name" value="NAD(P)-binding Rossmann-fold domains"/>
    <property type="match status" value="1"/>
</dbReference>
<dbReference type="InterPro" id="IPR020904">
    <property type="entry name" value="Sc_DH/Rdtase_CS"/>
</dbReference>
<sequence>MSDSPDSVVEQRLTARQNVRNEIEEQIMGGRLDEQVALVTGAARGQGRAHCLRMASEGADIIAVDLAAPLPDAVPYESATPDDLAETRRLVEETGRTIITAQADVRDLDALRAIVDDGVAQLGKLTTVVANAGICIPVIWDQTSPELFDDVIGVNVRGVWNTVMASAQHVIDSGGGSIILISSYAGKKVQPFMVPYTTSKHAVTGMTRAFAAELGQYNVRVNSIHPGGVATPMGGGDMVAELERTGASNPKLNLMATTFTEQTYAEPEEIAAVAAFLASDDSKFMTSEHLSVDGGSQYF</sequence>
<comment type="caution">
    <text evidence="4">The sequence shown here is derived from an EMBL/GenBank/DDBJ whole genome shotgun (WGS) entry which is preliminary data.</text>
</comment>
<comment type="similarity">
    <text evidence="1">Belongs to the short-chain dehydrogenases/reductases (SDR) family.</text>
</comment>
<dbReference type="NCBIfam" id="TIGR03971">
    <property type="entry name" value="SDR_subfam_1"/>
    <property type="match status" value="1"/>
</dbReference>
<keyword evidence="2" id="KW-0560">Oxidoreductase</keyword>
<evidence type="ECO:0000256" key="1">
    <source>
        <dbReference type="ARBA" id="ARBA00006484"/>
    </source>
</evidence>
<dbReference type="PROSITE" id="PS00061">
    <property type="entry name" value="ADH_SHORT"/>
    <property type="match status" value="1"/>
</dbReference>
<dbReference type="PRINTS" id="PR00081">
    <property type="entry name" value="GDHRDH"/>
</dbReference>
<dbReference type="CDD" id="cd05233">
    <property type="entry name" value="SDR_c"/>
    <property type="match status" value="1"/>
</dbReference>
<dbReference type="PANTHER" id="PTHR42760">
    <property type="entry name" value="SHORT-CHAIN DEHYDROGENASES/REDUCTASES FAMILY MEMBER"/>
    <property type="match status" value="1"/>
</dbReference>
<evidence type="ECO:0000313" key="5">
    <source>
        <dbReference type="Proteomes" id="UP001500822"/>
    </source>
</evidence>
<name>A0ABP8ZJQ5_9ACTN</name>
<keyword evidence="5" id="KW-1185">Reference proteome</keyword>
<dbReference type="Proteomes" id="UP001500822">
    <property type="component" value="Unassembled WGS sequence"/>
</dbReference>
<gene>
    <name evidence="4" type="ORF">GCM10023217_33580</name>
</gene>
<dbReference type="InterPro" id="IPR023985">
    <property type="entry name" value="SDR_subfam_1"/>
</dbReference>
<dbReference type="PRINTS" id="PR00080">
    <property type="entry name" value="SDRFAMILY"/>
</dbReference>
<dbReference type="InterPro" id="IPR002347">
    <property type="entry name" value="SDR_fam"/>
</dbReference>
<dbReference type="PANTHER" id="PTHR42760:SF133">
    <property type="entry name" value="3-OXOACYL-[ACYL-CARRIER-PROTEIN] REDUCTASE"/>
    <property type="match status" value="1"/>
</dbReference>
<dbReference type="InterPro" id="IPR036291">
    <property type="entry name" value="NAD(P)-bd_dom_sf"/>
</dbReference>
<organism evidence="4 5">
    <name type="scientific">Gordonia alkaliphila</name>
    <dbReference type="NCBI Taxonomy" id="1053547"/>
    <lineage>
        <taxon>Bacteria</taxon>
        <taxon>Bacillati</taxon>
        <taxon>Actinomycetota</taxon>
        <taxon>Actinomycetes</taxon>
        <taxon>Mycobacteriales</taxon>
        <taxon>Gordoniaceae</taxon>
        <taxon>Gordonia</taxon>
    </lineage>
</organism>
<proteinExistence type="inferred from homology"/>
<evidence type="ECO:0000256" key="2">
    <source>
        <dbReference type="ARBA" id="ARBA00023002"/>
    </source>
</evidence>
<keyword evidence="3" id="KW-0520">NAD</keyword>
<evidence type="ECO:0000313" key="4">
    <source>
        <dbReference type="EMBL" id="GAA4758405.1"/>
    </source>
</evidence>
<accession>A0ABP8ZJQ5</accession>
<dbReference type="Pfam" id="PF13561">
    <property type="entry name" value="adh_short_C2"/>
    <property type="match status" value="1"/>
</dbReference>
<reference evidence="5" key="1">
    <citation type="journal article" date="2019" name="Int. J. Syst. Evol. Microbiol.">
        <title>The Global Catalogue of Microorganisms (GCM) 10K type strain sequencing project: providing services to taxonomists for standard genome sequencing and annotation.</title>
        <authorList>
            <consortium name="The Broad Institute Genomics Platform"/>
            <consortium name="The Broad Institute Genome Sequencing Center for Infectious Disease"/>
            <person name="Wu L."/>
            <person name="Ma J."/>
        </authorList>
    </citation>
    <scope>NUCLEOTIDE SEQUENCE [LARGE SCALE GENOMIC DNA]</scope>
    <source>
        <strain evidence="5">JCM 18077</strain>
    </source>
</reference>
<dbReference type="Gene3D" id="3.40.50.720">
    <property type="entry name" value="NAD(P)-binding Rossmann-like Domain"/>
    <property type="match status" value="1"/>
</dbReference>
<dbReference type="NCBIfam" id="NF009467">
    <property type="entry name" value="PRK12826.1-3"/>
    <property type="match status" value="1"/>
</dbReference>
<protein>
    <submittedName>
        <fullName evidence="4">Mycofactocin-coupled SDR family oxidoreductase</fullName>
    </submittedName>
</protein>
<evidence type="ECO:0000256" key="3">
    <source>
        <dbReference type="ARBA" id="ARBA00023027"/>
    </source>
</evidence>